<comment type="caution">
    <text evidence="1">The sequence shown here is derived from an EMBL/GenBank/DDBJ whole genome shotgun (WGS) entry which is preliminary data.</text>
</comment>
<reference evidence="1 2" key="1">
    <citation type="journal article" date="2020" name="ISME J.">
        <title>Comparative genomics reveals insights into cyanobacterial evolution and habitat adaptation.</title>
        <authorList>
            <person name="Chen M.Y."/>
            <person name="Teng W.K."/>
            <person name="Zhao L."/>
            <person name="Hu C.X."/>
            <person name="Zhou Y.K."/>
            <person name="Han B.P."/>
            <person name="Song L.R."/>
            <person name="Shu W.S."/>
        </authorList>
    </citation>
    <scope>NUCLEOTIDE SEQUENCE [LARGE SCALE GENOMIC DNA]</scope>
    <source>
        <strain evidence="1 2">FACHB-288</strain>
    </source>
</reference>
<keyword evidence="2" id="KW-1185">Reference proteome</keyword>
<dbReference type="EMBL" id="JACJQH010000004">
    <property type="protein sequence ID" value="MBD2194600.1"/>
    <property type="molecule type" value="Genomic_DNA"/>
</dbReference>
<gene>
    <name evidence="1" type="ORF">H6G24_03695</name>
</gene>
<proteinExistence type="predicted"/>
<accession>A0ABR8A3U0</accession>
<dbReference type="RefSeq" id="WP_190538652.1">
    <property type="nucleotide sequence ID" value="NZ_CAWPNO010000073.1"/>
</dbReference>
<organism evidence="1 2">
    <name type="scientific">Calothrix parietina FACHB-288</name>
    <dbReference type="NCBI Taxonomy" id="2692896"/>
    <lineage>
        <taxon>Bacteria</taxon>
        <taxon>Bacillati</taxon>
        <taxon>Cyanobacteriota</taxon>
        <taxon>Cyanophyceae</taxon>
        <taxon>Nostocales</taxon>
        <taxon>Calotrichaceae</taxon>
        <taxon>Calothrix</taxon>
    </lineage>
</organism>
<dbReference type="Proteomes" id="UP000658514">
    <property type="component" value="Unassembled WGS sequence"/>
</dbReference>
<evidence type="ECO:0000313" key="2">
    <source>
        <dbReference type="Proteomes" id="UP000658514"/>
    </source>
</evidence>
<name>A0ABR8A3U0_9CYAN</name>
<sequence length="49" mass="5550">MVNGQWSIVNGQWSFVGDRFFSLLYHGVNQLTIPNDTKADDISIFTVDC</sequence>
<protein>
    <submittedName>
        <fullName evidence="1">Uncharacterized protein</fullName>
    </submittedName>
</protein>
<evidence type="ECO:0000313" key="1">
    <source>
        <dbReference type="EMBL" id="MBD2194600.1"/>
    </source>
</evidence>